<protein>
    <recommendedName>
        <fullName evidence="3">Transcription initiation factor TFIID subunit 8</fullName>
    </recommendedName>
</protein>
<dbReference type="InterPro" id="IPR009072">
    <property type="entry name" value="Histone-fold"/>
</dbReference>
<comment type="subcellular location">
    <subcellularLocation>
        <location evidence="1">Nucleus</location>
    </subcellularLocation>
</comment>
<dbReference type="InterPro" id="IPR037818">
    <property type="entry name" value="TAF8"/>
</dbReference>
<evidence type="ECO:0000256" key="3">
    <source>
        <dbReference type="ARBA" id="ARBA00017307"/>
    </source>
</evidence>
<dbReference type="Pfam" id="PF10406">
    <property type="entry name" value="TAF8_C"/>
    <property type="match status" value="1"/>
</dbReference>
<keyword evidence="4" id="KW-0805">Transcription regulation</keyword>
<keyword evidence="5" id="KW-0804">Transcription</keyword>
<evidence type="ECO:0000256" key="4">
    <source>
        <dbReference type="ARBA" id="ARBA00023015"/>
    </source>
</evidence>
<keyword evidence="6" id="KW-0539">Nucleus</keyword>
<dbReference type="GeneID" id="34460107"/>
<feature type="domain" description="Transcription factor TFIID subunit 8 C-terminal" evidence="8">
    <location>
        <begin position="178"/>
        <end position="226"/>
    </location>
</feature>
<dbReference type="GO" id="GO:0006367">
    <property type="term" value="P:transcription initiation at RNA polymerase II promoter"/>
    <property type="evidence" value="ECO:0007669"/>
    <property type="project" value="TreeGrafter"/>
</dbReference>
<proteinExistence type="inferred from homology"/>
<sequence>MLDSQPAIKRSSSSQSERPTEGPDSKRLKRPYHHRHQLQSPVTPVLAEPAIADNAAVDHLMNRAIGVSLRESGFDLAEPVAMDGFRSAAEEYLVTFVSYVHQSMLSSRRIQPIPQDFEHALTRNHLSPDDLLPYLKYPTAEPTPTLLPSPPPEEDSFKGISFLGPQLSGEDDRARSAHIPKHFPEFPSKHTYRHTPVFTERESDPRKIRERATEDGRHGEEALRKLARAAFQDNQLGSAGREKKLWGRRMESMDSMFEKTVKALAKKSPKNTTVAGMAAPMEIDSGAGADVELKTSRSKVSLNLELPPIINCERDLWRRTTASSRGGENHSKPEEKPNGKPETGNLSRMDNWVST</sequence>
<organism evidence="9 10">
    <name type="scientific">Aspergillus glaucus CBS 516.65</name>
    <dbReference type="NCBI Taxonomy" id="1160497"/>
    <lineage>
        <taxon>Eukaryota</taxon>
        <taxon>Fungi</taxon>
        <taxon>Dikarya</taxon>
        <taxon>Ascomycota</taxon>
        <taxon>Pezizomycotina</taxon>
        <taxon>Eurotiomycetes</taxon>
        <taxon>Eurotiomycetidae</taxon>
        <taxon>Eurotiales</taxon>
        <taxon>Aspergillaceae</taxon>
        <taxon>Aspergillus</taxon>
        <taxon>Aspergillus subgen. Aspergillus</taxon>
    </lineage>
</organism>
<feature type="region of interest" description="Disordered" evidence="7">
    <location>
        <begin position="1"/>
        <end position="43"/>
    </location>
</feature>
<feature type="compositionally biased region" description="Basic and acidic residues" evidence="7">
    <location>
        <begin position="199"/>
        <end position="220"/>
    </location>
</feature>
<feature type="region of interest" description="Disordered" evidence="7">
    <location>
        <begin position="315"/>
        <end position="355"/>
    </location>
</feature>
<evidence type="ECO:0000256" key="1">
    <source>
        <dbReference type="ARBA" id="ARBA00004123"/>
    </source>
</evidence>
<dbReference type="PANTHER" id="PTHR46469:SF1">
    <property type="entry name" value="TRANSCRIPTION INITIATION FACTOR TFIID SUBUNIT 8"/>
    <property type="match status" value="1"/>
</dbReference>
<evidence type="ECO:0000256" key="5">
    <source>
        <dbReference type="ARBA" id="ARBA00023163"/>
    </source>
</evidence>
<keyword evidence="10" id="KW-1185">Reference proteome</keyword>
<evidence type="ECO:0000313" key="10">
    <source>
        <dbReference type="Proteomes" id="UP000184300"/>
    </source>
</evidence>
<name>A0A1L9V855_ASPGL</name>
<evidence type="ECO:0000256" key="2">
    <source>
        <dbReference type="ARBA" id="ARBA00008767"/>
    </source>
</evidence>
<dbReference type="OrthoDB" id="2193813at2759"/>
<dbReference type="STRING" id="1160497.A0A1L9V855"/>
<dbReference type="VEuPathDB" id="FungiDB:ASPGLDRAFT_29363"/>
<evidence type="ECO:0000256" key="6">
    <source>
        <dbReference type="ARBA" id="ARBA00023242"/>
    </source>
</evidence>
<evidence type="ECO:0000313" key="9">
    <source>
        <dbReference type="EMBL" id="OJJ80091.1"/>
    </source>
</evidence>
<dbReference type="InterPro" id="IPR019473">
    <property type="entry name" value="TFIID_su8_C"/>
</dbReference>
<dbReference type="Gene3D" id="1.10.20.10">
    <property type="entry name" value="Histone, subunit A"/>
    <property type="match status" value="1"/>
</dbReference>
<dbReference type="GO" id="GO:0005669">
    <property type="term" value="C:transcription factor TFIID complex"/>
    <property type="evidence" value="ECO:0007669"/>
    <property type="project" value="InterPro"/>
</dbReference>
<dbReference type="CDD" id="cd00076">
    <property type="entry name" value="HFD_SF"/>
    <property type="match status" value="1"/>
</dbReference>
<feature type="compositionally biased region" description="Basic and acidic residues" evidence="7">
    <location>
        <begin position="327"/>
        <end position="339"/>
    </location>
</feature>
<dbReference type="AlphaFoldDB" id="A0A1L9V855"/>
<dbReference type="PANTHER" id="PTHR46469">
    <property type="entry name" value="TRANSCRIPTION INITIATION FACTOR TFIID SUBUNIT 8"/>
    <property type="match status" value="1"/>
</dbReference>
<dbReference type="GO" id="GO:0046982">
    <property type="term" value="F:protein heterodimerization activity"/>
    <property type="evidence" value="ECO:0007669"/>
    <property type="project" value="InterPro"/>
</dbReference>
<feature type="compositionally biased region" description="Basic residues" evidence="7">
    <location>
        <begin position="27"/>
        <end position="37"/>
    </location>
</feature>
<accession>A0A1L9V855</accession>
<dbReference type="RefSeq" id="XP_022396789.1">
    <property type="nucleotide sequence ID" value="XM_022543846.1"/>
</dbReference>
<evidence type="ECO:0000259" key="8">
    <source>
        <dbReference type="Pfam" id="PF10406"/>
    </source>
</evidence>
<comment type="similarity">
    <text evidence="2">Belongs to the TAF8 family.</text>
</comment>
<feature type="region of interest" description="Disordered" evidence="7">
    <location>
        <begin position="198"/>
        <end position="220"/>
    </location>
</feature>
<dbReference type="EMBL" id="KV878913">
    <property type="protein sequence ID" value="OJJ80091.1"/>
    <property type="molecule type" value="Genomic_DNA"/>
</dbReference>
<evidence type="ECO:0000256" key="7">
    <source>
        <dbReference type="SAM" id="MobiDB-lite"/>
    </source>
</evidence>
<feature type="compositionally biased region" description="Polar residues" evidence="7">
    <location>
        <begin position="344"/>
        <end position="355"/>
    </location>
</feature>
<dbReference type="CDD" id="cd08049">
    <property type="entry name" value="TAF8"/>
    <property type="match status" value="1"/>
</dbReference>
<gene>
    <name evidence="9" type="ORF">ASPGLDRAFT_29363</name>
</gene>
<reference evidence="10" key="1">
    <citation type="journal article" date="2017" name="Genome Biol.">
        <title>Comparative genomics reveals high biological diversity and specific adaptations in the industrially and medically important fungal genus Aspergillus.</title>
        <authorList>
            <person name="de Vries R.P."/>
            <person name="Riley R."/>
            <person name="Wiebenga A."/>
            <person name="Aguilar-Osorio G."/>
            <person name="Amillis S."/>
            <person name="Uchima C.A."/>
            <person name="Anderluh G."/>
            <person name="Asadollahi M."/>
            <person name="Askin M."/>
            <person name="Barry K."/>
            <person name="Battaglia E."/>
            <person name="Bayram O."/>
            <person name="Benocci T."/>
            <person name="Braus-Stromeyer S.A."/>
            <person name="Caldana C."/>
            <person name="Canovas D."/>
            <person name="Cerqueira G.C."/>
            <person name="Chen F."/>
            <person name="Chen W."/>
            <person name="Choi C."/>
            <person name="Clum A."/>
            <person name="Dos Santos R.A."/>
            <person name="Damasio A.R."/>
            <person name="Diallinas G."/>
            <person name="Emri T."/>
            <person name="Fekete E."/>
            <person name="Flipphi M."/>
            <person name="Freyberg S."/>
            <person name="Gallo A."/>
            <person name="Gournas C."/>
            <person name="Habgood R."/>
            <person name="Hainaut M."/>
            <person name="Harispe M.L."/>
            <person name="Henrissat B."/>
            <person name="Hilden K.S."/>
            <person name="Hope R."/>
            <person name="Hossain A."/>
            <person name="Karabika E."/>
            <person name="Karaffa L."/>
            <person name="Karanyi Z."/>
            <person name="Krasevec N."/>
            <person name="Kuo A."/>
            <person name="Kusch H."/>
            <person name="LaButti K."/>
            <person name="Lagendijk E.L."/>
            <person name="Lapidus A."/>
            <person name="Levasseur A."/>
            <person name="Lindquist E."/>
            <person name="Lipzen A."/>
            <person name="Logrieco A.F."/>
            <person name="MacCabe A."/>
            <person name="Maekelae M.R."/>
            <person name="Malavazi I."/>
            <person name="Melin P."/>
            <person name="Meyer V."/>
            <person name="Mielnichuk N."/>
            <person name="Miskei M."/>
            <person name="Molnar A.P."/>
            <person name="Mule G."/>
            <person name="Ngan C.Y."/>
            <person name="Orejas M."/>
            <person name="Orosz E."/>
            <person name="Ouedraogo J.P."/>
            <person name="Overkamp K.M."/>
            <person name="Park H.-S."/>
            <person name="Perrone G."/>
            <person name="Piumi F."/>
            <person name="Punt P.J."/>
            <person name="Ram A.F."/>
            <person name="Ramon A."/>
            <person name="Rauscher S."/>
            <person name="Record E."/>
            <person name="Riano-Pachon D.M."/>
            <person name="Robert V."/>
            <person name="Roehrig J."/>
            <person name="Ruller R."/>
            <person name="Salamov A."/>
            <person name="Salih N.S."/>
            <person name="Samson R.A."/>
            <person name="Sandor E."/>
            <person name="Sanguinetti M."/>
            <person name="Schuetze T."/>
            <person name="Sepcic K."/>
            <person name="Shelest E."/>
            <person name="Sherlock G."/>
            <person name="Sophianopoulou V."/>
            <person name="Squina F.M."/>
            <person name="Sun H."/>
            <person name="Susca A."/>
            <person name="Todd R.B."/>
            <person name="Tsang A."/>
            <person name="Unkles S.E."/>
            <person name="van de Wiele N."/>
            <person name="van Rossen-Uffink D."/>
            <person name="Oliveira J.V."/>
            <person name="Vesth T.C."/>
            <person name="Visser J."/>
            <person name="Yu J.-H."/>
            <person name="Zhou M."/>
            <person name="Andersen M.R."/>
            <person name="Archer D.B."/>
            <person name="Baker S.E."/>
            <person name="Benoit I."/>
            <person name="Brakhage A.A."/>
            <person name="Braus G.H."/>
            <person name="Fischer R."/>
            <person name="Frisvad J.C."/>
            <person name="Goldman G.H."/>
            <person name="Houbraken J."/>
            <person name="Oakley B."/>
            <person name="Pocsi I."/>
            <person name="Scazzocchio C."/>
            <person name="Seiboth B."/>
            <person name="vanKuyk P.A."/>
            <person name="Wortman J."/>
            <person name="Dyer P.S."/>
            <person name="Grigoriev I.V."/>
        </authorList>
    </citation>
    <scope>NUCLEOTIDE SEQUENCE [LARGE SCALE GENOMIC DNA]</scope>
    <source>
        <strain evidence="10">CBS 516.65</strain>
    </source>
</reference>
<dbReference type="Proteomes" id="UP000184300">
    <property type="component" value="Unassembled WGS sequence"/>
</dbReference>